<protein>
    <submittedName>
        <fullName evidence="1">Uncharacterized protein</fullName>
    </submittedName>
</protein>
<dbReference type="EMBL" id="BK015639">
    <property type="protein sequence ID" value="DAE17344.1"/>
    <property type="molecule type" value="Genomic_DNA"/>
</dbReference>
<reference evidence="1" key="1">
    <citation type="journal article" date="2021" name="Proc. Natl. Acad. Sci. U.S.A.">
        <title>A Catalog of Tens of Thousands of Viruses from Human Metagenomes Reveals Hidden Associations with Chronic Diseases.</title>
        <authorList>
            <person name="Tisza M.J."/>
            <person name="Buck C.B."/>
        </authorList>
    </citation>
    <scope>NUCLEOTIDE SEQUENCE</scope>
    <source>
        <strain evidence="1">Ctr2f5</strain>
    </source>
</reference>
<name>A0A8S5QE44_9CAUD</name>
<evidence type="ECO:0000313" key="1">
    <source>
        <dbReference type="EMBL" id="DAE17344.1"/>
    </source>
</evidence>
<proteinExistence type="predicted"/>
<organism evidence="1">
    <name type="scientific">Siphoviridae sp. ctr2f5</name>
    <dbReference type="NCBI Taxonomy" id="2825684"/>
    <lineage>
        <taxon>Viruses</taxon>
        <taxon>Duplodnaviria</taxon>
        <taxon>Heunggongvirae</taxon>
        <taxon>Uroviricota</taxon>
        <taxon>Caudoviricetes</taxon>
    </lineage>
</organism>
<accession>A0A8S5QE44</accession>
<sequence length="162" mass="19026">MSEQTILKDIGLYKNRLISCILKSSEICDAMIMKENYDESDIDNLVYTQVFPYLYVDDTQNNTLPYLCMEVNIPRIPSHTIKDVQIVMWIYSHKKCMSYSKKGYLGTRVDILSDMVTRELFDSNKFGIGKLSLQSVRYFFPSNKYYGRELIFNTSDFKIKDQ</sequence>